<accession>A0A917WYN3</accession>
<evidence type="ECO:0000313" key="1">
    <source>
        <dbReference type="EMBL" id="GGM41068.1"/>
    </source>
</evidence>
<reference evidence="1" key="1">
    <citation type="journal article" date="2014" name="Int. J. Syst. Evol. Microbiol.">
        <title>Complete genome sequence of Corynebacterium casei LMG S-19264T (=DSM 44701T), isolated from a smear-ripened cheese.</title>
        <authorList>
            <consortium name="US DOE Joint Genome Institute (JGI-PGF)"/>
            <person name="Walter F."/>
            <person name="Albersmeier A."/>
            <person name="Kalinowski J."/>
            <person name="Ruckert C."/>
        </authorList>
    </citation>
    <scope>NUCLEOTIDE SEQUENCE</scope>
    <source>
        <strain evidence="1">CGMCC 1.6333</strain>
    </source>
</reference>
<dbReference type="Proteomes" id="UP000618460">
    <property type="component" value="Unassembled WGS sequence"/>
</dbReference>
<comment type="caution">
    <text evidence="1">The sequence shown here is derived from an EMBL/GenBank/DDBJ whole genome shotgun (WGS) entry which is preliminary data.</text>
</comment>
<evidence type="ECO:0000313" key="2">
    <source>
        <dbReference type="Proteomes" id="UP000618460"/>
    </source>
</evidence>
<reference evidence="1" key="2">
    <citation type="submission" date="2020-09" db="EMBL/GenBank/DDBJ databases">
        <authorList>
            <person name="Sun Q."/>
            <person name="Zhou Y."/>
        </authorList>
    </citation>
    <scope>NUCLEOTIDE SEQUENCE</scope>
    <source>
        <strain evidence="1">CGMCC 1.6333</strain>
    </source>
</reference>
<gene>
    <name evidence="1" type="ORF">GCM10011351_29120</name>
</gene>
<dbReference type="EMBL" id="BMLG01000025">
    <property type="protein sequence ID" value="GGM41068.1"/>
    <property type="molecule type" value="Genomic_DNA"/>
</dbReference>
<organism evidence="1 2">
    <name type="scientific">Paraliobacillus quinghaiensis</name>
    <dbReference type="NCBI Taxonomy" id="470815"/>
    <lineage>
        <taxon>Bacteria</taxon>
        <taxon>Bacillati</taxon>
        <taxon>Bacillota</taxon>
        <taxon>Bacilli</taxon>
        <taxon>Bacillales</taxon>
        <taxon>Bacillaceae</taxon>
        <taxon>Paraliobacillus</taxon>
    </lineage>
</organism>
<proteinExistence type="predicted"/>
<keyword evidence="2" id="KW-1185">Reference proteome</keyword>
<protein>
    <submittedName>
        <fullName evidence="1">Uncharacterized protein</fullName>
    </submittedName>
</protein>
<dbReference type="AlphaFoldDB" id="A0A917WYN3"/>
<sequence length="50" mass="5751">MFKEYWIKLLVSAASPDQKEINGSLYEGTSNRKSEYTILNKQQGITKRQG</sequence>
<name>A0A917WYN3_9BACI</name>